<accession>A0A9Q0G5K5</accession>
<dbReference type="InterPro" id="IPR008942">
    <property type="entry name" value="ENTH_VHS"/>
</dbReference>
<dbReference type="OrthoDB" id="4033880at2759"/>
<evidence type="ECO:0000256" key="1">
    <source>
        <dbReference type="ARBA" id="ARBA00004132"/>
    </source>
</evidence>
<dbReference type="AlphaFoldDB" id="A0A9Q0G5K5"/>
<dbReference type="GO" id="GO:0005886">
    <property type="term" value="C:plasma membrane"/>
    <property type="evidence" value="ECO:0007669"/>
    <property type="project" value="TreeGrafter"/>
</dbReference>
<evidence type="ECO:0000256" key="3">
    <source>
        <dbReference type="ARBA" id="ARBA00023034"/>
    </source>
</evidence>
<dbReference type="GO" id="GO:0005794">
    <property type="term" value="C:Golgi apparatus"/>
    <property type="evidence" value="ECO:0007669"/>
    <property type="project" value="UniProtKB-SubCell"/>
</dbReference>
<evidence type="ECO:0000256" key="4">
    <source>
        <dbReference type="ARBA" id="ARBA00023329"/>
    </source>
</evidence>
<reference evidence="6" key="2">
    <citation type="journal article" date="2023" name="Plants (Basel)">
        <title>Annotation of the Turnera subulata (Passifloraceae) Draft Genome Reveals the S-Locus Evolved after the Divergence of Turneroideae from Passifloroideae in a Stepwise Manner.</title>
        <authorList>
            <person name="Henning P.M."/>
            <person name="Roalson E.H."/>
            <person name="Mir W."/>
            <person name="McCubbin A.G."/>
            <person name="Shore J.S."/>
        </authorList>
    </citation>
    <scope>NUCLEOTIDE SEQUENCE</scope>
    <source>
        <strain evidence="6">F60SS</strain>
    </source>
</reference>
<proteinExistence type="predicted"/>
<dbReference type="Pfam" id="PF01417">
    <property type="entry name" value="ENTH"/>
    <property type="match status" value="1"/>
</dbReference>
<dbReference type="PANTHER" id="PTHR12276">
    <property type="entry name" value="EPSIN/ENT-RELATED"/>
    <property type="match status" value="1"/>
</dbReference>
<dbReference type="GO" id="GO:0006897">
    <property type="term" value="P:endocytosis"/>
    <property type="evidence" value="ECO:0007669"/>
    <property type="project" value="TreeGrafter"/>
</dbReference>
<dbReference type="GO" id="GO:0030125">
    <property type="term" value="C:clathrin vesicle coat"/>
    <property type="evidence" value="ECO:0007669"/>
    <property type="project" value="TreeGrafter"/>
</dbReference>
<comment type="subcellular location">
    <subcellularLocation>
        <location evidence="1">Cytoplasmic vesicle</location>
        <location evidence="1">Clathrin-coated vesicle</location>
    </subcellularLocation>
    <subcellularLocation>
        <location evidence="2">Golgi apparatus</location>
    </subcellularLocation>
</comment>
<dbReference type="Proteomes" id="UP001141552">
    <property type="component" value="Unassembled WGS sequence"/>
</dbReference>
<organism evidence="6 7">
    <name type="scientific">Turnera subulata</name>
    <dbReference type="NCBI Taxonomy" id="218843"/>
    <lineage>
        <taxon>Eukaryota</taxon>
        <taxon>Viridiplantae</taxon>
        <taxon>Streptophyta</taxon>
        <taxon>Embryophyta</taxon>
        <taxon>Tracheophyta</taxon>
        <taxon>Spermatophyta</taxon>
        <taxon>Magnoliopsida</taxon>
        <taxon>eudicotyledons</taxon>
        <taxon>Gunneridae</taxon>
        <taxon>Pentapetalae</taxon>
        <taxon>rosids</taxon>
        <taxon>fabids</taxon>
        <taxon>Malpighiales</taxon>
        <taxon>Passifloraceae</taxon>
        <taxon>Turnera</taxon>
    </lineage>
</organism>
<sequence>MGSLLLNQIKKRAQSFIQEKYKTARLALTDVSEAELLAEEVTSNDPVCPDAKTMATIAEASCDVDDYWRIVDLLHNRQIRLFFNWGASMQKRSDNIIKLLNGGDTLREARLKALRITKGIEGFGSFVASSASLSPSPPSSATSSATSSFGSFSTTGSTCNDPVDLSSLLSPTEGEIEDPKTVITSPRISKEGTEGSCIKDCPVIQETDSLLDSEDDEEDKQGGFISGIRSKLAAMSPSKESHAEKTAYKSFSNIGSVIMRKHDRQFSMGY</sequence>
<keyword evidence="3" id="KW-0333">Golgi apparatus</keyword>
<gene>
    <name evidence="6" type="ORF">Tsubulata_037210</name>
</gene>
<reference evidence="6" key="1">
    <citation type="submission" date="2022-02" db="EMBL/GenBank/DDBJ databases">
        <authorList>
            <person name="Henning P.M."/>
            <person name="McCubbin A.G."/>
            <person name="Shore J.S."/>
        </authorList>
    </citation>
    <scope>NUCLEOTIDE SEQUENCE</scope>
    <source>
        <strain evidence="6">F60SS</strain>
        <tissue evidence="6">Leaves</tissue>
    </source>
</reference>
<keyword evidence="4" id="KW-0968">Cytoplasmic vesicle</keyword>
<dbReference type="GO" id="GO:0030276">
    <property type="term" value="F:clathrin binding"/>
    <property type="evidence" value="ECO:0007669"/>
    <property type="project" value="TreeGrafter"/>
</dbReference>
<dbReference type="Gene3D" id="1.25.40.90">
    <property type="match status" value="1"/>
</dbReference>
<comment type="caution">
    <text evidence="6">The sequence shown here is derived from an EMBL/GenBank/DDBJ whole genome shotgun (WGS) entry which is preliminary data.</text>
</comment>
<evidence type="ECO:0000313" key="6">
    <source>
        <dbReference type="EMBL" id="KAJ4843850.1"/>
    </source>
</evidence>
<evidence type="ECO:0000256" key="2">
    <source>
        <dbReference type="ARBA" id="ARBA00004555"/>
    </source>
</evidence>
<evidence type="ECO:0000313" key="7">
    <source>
        <dbReference type="Proteomes" id="UP001141552"/>
    </source>
</evidence>
<dbReference type="SUPFAM" id="SSF48464">
    <property type="entry name" value="ENTH/VHS domain"/>
    <property type="match status" value="1"/>
</dbReference>
<name>A0A9Q0G5K5_9ROSI</name>
<dbReference type="GO" id="GO:0005543">
    <property type="term" value="F:phospholipid binding"/>
    <property type="evidence" value="ECO:0007669"/>
    <property type="project" value="TreeGrafter"/>
</dbReference>
<feature type="domain" description="ENTH" evidence="5">
    <location>
        <begin position="32"/>
        <end position="78"/>
    </location>
</feature>
<evidence type="ECO:0000259" key="5">
    <source>
        <dbReference type="Pfam" id="PF01417"/>
    </source>
</evidence>
<dbReference type="PANTHER" id="PTHR12276:SF95">
    <property type="entry name" value="ENTH_VHS FAMILY PROTEIN"/>
    <property type="match status" value="1"/>
</dbReference>
<dbReference type="InterPro" id="IPR013809">
    <property type="entry name" value="ENTH"/>
</dbReference>
<protein>
    <recommendedName>
        <fullName evidence="5">ENTH domain-containing protein</fullName>
    </recommendedName>
</protein>
<dbReference type="EMBL" id="JAKUCV010002126">
    <property type="protein sequence ID" value="KAJ4843850.1"/>
    <property type="molecule type" value="Genomic_DNA"/>
</dbReference>
<keyword evidence="7" id="KW-1185">Reference proteome</keyword>
<dbReference type="GO" id="GO:0005768">
    <property type="term" value="C:endosome"/>
    <property type="evidence" value="ECO:0007669"/>
    <property type="project" value="TreeGrafter"/>
</dbReference>